<evidence type="ECO:0000313" key="2">
    <source>
        <dbReference type="Proteomes" id="UP001312908"/>
    </source>
</evidence>
<gene>
    <name evidence="1" type="ORF">DOFOFD_04075</name>
</gene>
<comment type="caution">
    <text evidence="1">The sequence shown here is derived from an EMBL/GenBank/DDBJ whole genome shotgun (WGS) entry which is preliminary data.</text>
</comment>
<evidence type="ECO:0000313" key="1">
    <source>
        <dbReference type="EMBL" id="MEE8658183.1"/>
    </source>
</evidence>
<proteinExistence type="predicted"/>
<accession>A0ABU7U1R8</accession>
<organism evidence="1 2">
    <name type="scientific">Sorlinia euscelidii</name>
    <dbReference type="NCBI Taxonomy" id="3081148"/>
    <lineage>
        <taxon>Bacteria</taxon>
        <taxon>Pseudomonadati</taxon>
        <taxon>Pseudomonadota</taxon>
        <taxon>Alphaproteobacteria</taxon>
        <taxon>Acetobacterales</taxon>
        <taxon>Acetobacteraceae</taxon>
        <taxon>Sorlinia</taxon>
    </lineage>
</organism>
<protein>
    <submittedName>
        <fullName evidence="1">Uncharacterized protein</fullName>
    </submittedName>
</protein>
<keyword evidence="2" id="KW-1185">Reference proteome</keyword>
<sequence length="58" mass="6391">MLWIDVHRLSRRQGAGAYSLGVHSLIDNSGGDEAARITYQALSVHHNVFSAFTPLRPT</sequence>
<name>A0ABU7U1R8_9PROT</name>
<reference evidence="1 2" key="1">
    <citation type="submission" date="2023-10" db="EMBL/GenBank/DDBJ databases">
        <title>Sorlinia euscelidii gen. nov., sp. nov., an acetic acid bacteria isolated from the gut of Euscelidius variegatus emitter.</title>
        <authorList>
            <person name="Michoud G."/>
            <person name="Marasco R."/>
            <person name="Seferji K."/>
            <person name="Gonella E."/>
            <person name="Garuglieri E."/>
            <person name="Alma A."/>
            <person name="Mapelli F."/>
            <person name="Borin S."/>
            <person name="Daffonchio D."/>
            <person name="Crotti E."/>
        </authorList>
    </citation>
    <scope>NUCLEOTIDE SEQUENCE [LARGE SCALE GENOMIC DNA]</scope>
    <source>
        <strain evidence="1 2">EV16P</strain>
    </source>
</reference>
<dbReference type="Proteomes" id="UP001312908">
    <property type="component" value="Unassembled WGS sequence"/>
</dbReference>
<dbReference type="EMBL" id="JAWJZY010000002">
    <property type="protein sequence ID" value="MEE8658183.1"/>
    <property type="molecule type" value="Genomic_DNA"/>
</dbReference>